<evidence type="ECO:0000259" key="2">
    <source>
        <dbReference type="Pfam" id="PF07995"/>
    </source>
</evidence>
<evidence type="ECO:0000313" key="4">
    <source>
        <dbReference type="Proteomes" id="UP000620633"/>
    </source>
</evidence>
<keyword evidence="1" id="KW-0732">Signal</keyword>
<dbReference type="InterPro" id="IPR011041">
    <property type="entry name" value="Quinoprot_gluc/sorb_DH_b-prop"/>
</dbReference>
<dbReference type="PANTHER" id="PTHR19328">
    <property type="entry name" value="HEDGEHOG-INTERACTING PROTEIN"/>
    <property type="match status" value="1"/>
</dbReference>
<feature type="domain" description="Glucose/Sorbosone dehydrogenase" evidence="2">
    <location>
        <begin position="61"/>
        <end position="350"/>
    </location>
</feature>
<reference evidence="4" key="1">
    <citation type="journal article" date="2019" name="Int. J. Syst. Evol. Microbiol.">
        <title>The Global Catalogue of Microorganisms (GCM) 10K type strain sequencing project: providing services to taxonomists for standard genome sequencing and annotation.</title>
        <authorList>
            <consortium name="The Broad Institute Genomics Platform"/>
            <consortium name="The Broad Institute Genome Sequencing Center for Infectious Disease"/>
            <person name="Wu L."/>
            <person name="Ma J."/>
        </authorList>
    </citation>
    <scope>NUCLEOTIDE SEQUENCE [LARGE SCALE GENOMIC DNA]</scope>
    <source>
        <strain evidence="4">JCM 31406</strain>
    </source>
</reference>
<name>A0ABQ2SQ75_9DEIO</name>
<sequence>MPLQAGRAARTAHWSMTPRFPIRAAVLLSGVLLAGPGAAAQTAAPSVTFQPFVSGLTQVTAITHAGDGSGRLFVTQQDGRVRVVTAGRVQPQVFLDLRSLTRAGGERGLLGLAFDPAFKTNRRLYVHYTDRSGNTVLARYVAASSGKAADPASAKTLFTARQPYSNHNGGQLAFGPDGFLYLGLGDGGSGGDPQNLAQNLSSPLGKLLRFDVRGDAARPAPGNPFLTRTGANPNIWAYGLRNPWRFSFDRQTGDLIIADVGQNAFEEIDFQPRASRGGENYGWRPHEGRQCFEPNCSAQGFVDPVLVYGRQEGQSVTGGFVYRGAAIPALKGQYVFADFASGTVWAAPASGRSWTKRTLGRVDNPSTFGEDERGELYVAEYSSGRLLKLTPGR</sequence>
<comment type="caution">
    <text evidence="3">The sequence shown here is derived from an EMBL/GenBank/DDBJ whole genome shotgun (WGS) entry which is preliminary data.</text>
</comment>
<dbReference type="InterPro" id="IPR011042">
    <property type="entry name" value="6-blade_b-propeller_TolB-like"/>
</dbReference>
<feature type="chain" id="PRO_5046776235" evidence="1">
    <location>
        <begin position="40"/>
        <end position="393"/>
    </location>
</feature>
<dbReference type="Pfam" id="PF07995">
    <property type="entry name" value="GSDH"/>
    <property type="match status" value="1"/>
</dbReference>
<proteinExistence type="predicted"/>
<keyword evidence="4" id="KW-1185">Reference proteome</keyword>
<dbReference type="InterPro" id="IPR012938">
    <property type="entry name" value="Glc/Sorbosone_DH"/>
</dbReference>
<evidence type="ECO:0000256" key="1">
    <source>
        <dbReference type="SAM" id="SignalP"/>
    </source>
</evidence>
<dbReference type="PANTHER" id="PTHR19328:SF75">
    <property type="entry name" value="ALDOSE SUGAR DEHYDROGENASE YLII"/>
    <property type="match status" value="1"/>
</dbReference>
<dbReference type="SUPFAM" id="SSF50952">
    <property type="entry name" value="Soluble quinoprotein glucose dehydrogenase"/>
    <property type="match status" value="1"/>
</dbReference>
<accession>A0ABQ2SQ75</accession>
<organism evidence="3 4">
    <name type="scientific">Deinococcus knuensis</name>
    <dbReference type="NCBI Taxonomy" id="1837380"/>
    <lineage>
        <taxon>Bacteria</taxon>
        <taxon>Thermotogati</taxon>
        <taxon>Deinococcota</taxon>
        <taxon>Deinococci</taxon>
        <taxon>Deinococcales</taxon>
        <taxon>Deinococcaceae</taxon>
        <taxon>Deinococcus</taxon>
    </lineage>
</organism>
<gene>
    <name evidence="3" type="ORF">GCM10008961_27210</name>
</gene>
<protein>
    <submittedName>
        <fullName evidence="3">Glucose dehydrogenase</fullName>
    </submittedName>
</protein>
<evidence type="ECO:0000313" key="3">
    <source>
        <dbReference type="EMBL" id="GGS34097.1"/>
    </source>
</evidence>
<feature type="signal peptide" evidence="1">
    <location>
        <begin position="1"/>
        <end position="39"/>
    </location>
</feature>
<dbReference type="EMBL" id="BMQO01000015">
    <property type="protein sequence ID" value="GGS34097.1"/>
    <property type="molecule type" value="Genomic_DNA"/>
</dbReference>
<dbReference type="Proteomes" id="UP000620633">
    <property type="component" value="Unassembled WGS sequence"/>
</dbReference>
<dbReference type="Gene3D" id="2.120.10.30">
    <property type="entry name" value="TolB, C-terminal domain"/>
    <property type="match status" value="1"/>
</dbReference>